<dbReference type="InterPro" id="IPR029063">
    <property type="entry name" value="SAM-dependent_MTases_sf"/>
</dbReference>
<dbReference type="AlphaFoldDB" id="A0A2R8AX88"/>
<dbReference type="EMBL" id="OMOJ01000005">
    <property type="protein sequence ID" value="SPF80671.1"/>
    <property type="molecule type" value="Genomic_DNA"/>
</dbReference>
<name>A0A2R8AX88_9RHOB</name>
<gene>
    <name evidence="2" type="ORF">PRI8871_02482</name>
</gene>
<evidence type="ECO:0000259" key="1">
    <source>
        <dbReference type="Pfam" id="PF05050"/>
    </source>
</evidence>
<dbReference type="NCBIfam" id="TIGR01444">
    <property type="entry name" value="fkbM_fam"/>
    <property type="match status" value="1"/>
</dbReference>
<dbReference type="InterPro" id="IPR006342">
    <property type="entry name" value="FkbM_mtfrase"/>
</dbReference>
<reference evidence="3" key="1">
    <citation type="submission" date="2018-03" db="EMBL/GenBank/DDBJ databases">
        <authorList>
            <person name="Rodrigo-Torres L."/>
            <person name="Arahal R. D."/>
            <person name="Lucena T."/>
        </authorList>
    </citation>
    <scope>NUCLEOTIDE SEQUENCE [LARGE SCALE GENOMIC DNA]</scope>
    <source>
        <strain evidence="3">CECT 8871</strain>
    </source>
</reference>
<dbReference type="InterPro" id="IPR052514">
    <property type="entry name" value="SAM-dependent_MTase"/>
</dbReference>
<dbReference type="SUPFAM" id="SSF53335">
    <property type="entry name" value="S-adenosyl-L-methionine-dependent methyltransferases"/>
    <property type="match status" value="1"/>
</dbReference>
<evidence type="ECO:0000313" key="3">
    <source>
        <dbReference type="Proteomes" id="UP000244904"/>
    </source>
</evidence>
<organism evidence="2 3">
    <name type="scientific">Pseudoprimorskyibacter insulae</name>
    <dbReference type="NCBI Taxonomy" id="1695997"/>
    <lineage>
        <taxon>Bacteria</taxon>
        <taxon>Pseudomonadati</taxon>
        <taxon>Pseudomonadota</taxon>
        <taxon>Alphaproteobacteria</taxon>
        <taxon>Rhodobacterales</taxon>
        <taxon>Paracoccaceae</taxon>
        <taxon>Pseudoprimorskyibacter</taxon>
    </lineage>
</organism>
<keyword evidence="3" id="KW-1185">Reference proteome</keyword>
<sequence>MARPAPEFDLTAVREALIAGAPVSFDNVKVTAAMIHGARVFFATDKQRDPIQRNHRNGRFYEAAELELLRKYVPVGGTFIDIGANVGNHSLYAAKFLNAACVVPFEPNPLAYRLLMANMVLNGLDQTVRFDHLGWGLSDAPGDGFGVEDRATNLGAARLLAGTGDIPVTTGDLALADLTPDFIKIDVEGMEIGVLEGLRATLQRCQPHMLVEVDQENYDAFDAFMASVNYRAMEVVQRYVSNKNFLIGAVDRVGEGDPVIHQDNRDG</sequence>
<protein>
    <recommendedName>
        <fullName evidence="1">Methyltransferase FkbM domain-containing protein</fullName>
    </recommendedName>
</protein>
<accession>A0A2R8AX88</accession>
<dbReference type="PANTHER" id="PTHR34203:SF15">
    <property type="entry name" value="SLL1173 PROTEIN"/>
    <property type="match status" value="1"/>
</dbReference>
<dbReference type="RefSeq" id="WP_108886539.1">
    <property type="nucleotide sequence ID" value="NZ_OMOJ01000005.1"/>
</dbReference>
<dbReference type="OrthoDB" id="5679686at2"/>
<dbReference type="Pfam" id="PF05050">
    <property type="entry name" value="Methyltransf_21"/>
    <property type="match status" value="1"/>
</dbReference>
<feature type="domain" description="Methyltransferase FkbM" evidence="1">
    <location>
        <begin position="81"/>
        <end position="231"/>
    </location>
</feature>
<evidence type="ECO:0000313" key="2">
    <source>
        <dbReference type="EMBL" id="SPF80671.1"/>
    </source>
</evidence>
<dbReference type="PANTHER" id="PTHR34203">
    <property type="entry name" value="METHYLTRANSFERASE, FKBM FAMILY PROTEIN"/>
    <property type="match status" value="1"/>
</dbReference>
<dbReference type="Proteomes" id="UP000244904">
    <property type="component" value="Unassembled WGS sequence"/>
</dbReference>
<proteinExistence type="predicted"/>
<dbReference type="Gene3D" id="3.40.50.150">
    <property type="entry name" value="Vaccinia Virus protein VP39"/>
    <property type="match status" value="1"/>
</dbReference>